<feature type="compositionally biased region" description="Polar residues" evidence="1">
    <location>
        <begin position="16"/>
        <end position="34"/>
    </location>
</feature>
<evidence type="ECO:0000256" key="1">
    <source>
        <dbReference type="SAM" id="MobiDB-lite"/>
    </source>
</evidence>
<accession>A0A4Z2ERR9</accession>
<protein>
    <submittedName>
        <fullName evidence="2">Uncharacterized protein</fullName>
    </submittedName>
</protein>
<gene>
    <name evidence="2" type="ORF">EYF80_058865</name>
</gene>
<comment type="caution">
    <text evidence="2">The sequence shown here is derived from an EMBL/GenBank/DDBJ whole genome shotgun (WGS) entry which is preliminary data.</text>
</comment>
<dbReference type="EMBL" id="SRLO01003928">
    <property type="protein sequence ID" value="TNN30982.1"/>
    <property type="molecule type" value="Genomic_DNA"/>
</dbReference>
<evidence type="ECO:0000313" key="2">
    <source>
        <dbReference type="EMBL" id="TNN30982.1"/>
    </source>
</evidence>
<keyword evidence="3" id="KW-1185">Reference proteome</keyword>
<organism evidence="2 3">
    <name type="scientific">Liparis tanakae</name>
    <name type="common">Tanaka's snailfish</name>
    <dbReference type="NCBI Taxonomy" id="230148"/>
    <lineage>
        <taxon>Eukaryota</taxon>
        <taxon>Metazoa</taxon>
        <taxon>Chordata</taxon>
        <taxon>Craniata</taxon>
        <taxon>Vertebrata</taxon>
        <taxon>Euteleostomi</taxon>
        <taxon>Actinopterygii</taxon>
        <taxon>Neopterygii</taxon>
        <taxon>Teleostei</taxon>
        <taxon>Neoteleostei</taxon>
        <taxon>Acanthomorphata</taxon>
        <taxon>Eupercaria</taxon>
        <taxon>Perciformes</taxon>
        <taxon>Cottioidei</taxon>
        <taxon>Cottales</taxon>
        <taxon>Liparidae</taxon>
        <taxon>Liparis</taxon>
    </lineage>
</organism>
<evidence type="ECO:0000313" key="3">
    <source>
        <dbReference type="Proteomes" id="UP000314294"/>
    </source>
</evidence>
<dbReference type="Proteomes" id="UP000314294">
    <property type="component" value="Unassembled WGS sequence"/>
</dbReference>
<sequence>MPLAAHVLRSKGLLQLTKSPSSSEQPLRGQQLTADETGFSKLWCRRRDNGRVLPDRFLIRPAAQSPDANATHLPSSHHHNDGGSDGLYSESKRHVLPPPTPSVKRRAK</sequence>
<feature type="region of interest" description="Disordered" evidence="1">
    <location>
        <begin position="59"/>
        <end position="108"/>
    </location>
</feature>
<proteinExistence type="predicted"/>
<feature type="region of interest" description="Disordered" evidence="1">
    <location>
        <begin position="1"/>
        <end position="40"/>
    </location>
</feature>
<dbReference type="AlphaFoldDB" id="A0A4Z2ERR9"/>
<name>A0A4Z2ERR9_9TELE</name>
<reference evidence="2 3" key="1">
    <citation type="submission" date="2019-03" db="EMBL/GenBank/DDBJ databases">
        <title>First draft genome of Liparis tanakae, snailfish: a comprehensive survey of snailfish specific genes.</title>
        <authorList>
            <person name="Kim W."/>
            <person name="Song I."/>
            <person name="Jeong J.-H."/>
            <person name="Kim D."/>
            <person name="Kim S."/>
            <person name="Ryu S."/>
            <person name="Song J.Y."/>
            <person name="Lee S.K."/>
        </authorList>
    </citation>
    <scope>NUCLEOTIDE SEQUENCE [LARGE SCALE GENOMIC DNA]</scope>
    <source>
        <tissue evidence="2">Muscle</tissue>
    </source>
</reference>